<dbReference type="PANTHER" id="PTHR28008">
    <property type="entry name" value="DOMAIN PROTEIN, PUTATIVE (AFU_ORTHOLOGUE AFUA_3G10980)-RELATED"/>
    <property type="match status" value="1"/>
</dbReference>
<evidence type="ECO:0000259" key="4">
    <source>
        <dbReference type="Pfam" id="PF04892"/>
    </source>
</evidence>
<feature type="domain" description="VanZ-like" evidence="4">
    <location>
        <begin position="34"/>
        <end position="111"/>
    </location>
</feature>
<dbReference type="InterPro" id="IPR006976">
    <property type="entry name" value="VanZ-like"/>
</dbReference>
<keyword evidence="2" id="KW-1133">Transmembrane helix</keyword>
<dbReference type="Pfam" id="PF04892">
    <property type="entry name" value="VanZ"/>
    <property type="match status" value="1"/>
</dbReference>
<feature type="transmembrane region" description="Helical" evidence="2">
    <location>
        <begin position="95"/>
        <end position="113"/>
    </location>
</feature>
<dbReference type="PANTHER" id="PTHR28008:SF1">
    <property type="entry name" value="DOMAIN PROTEIN, PUTATIVE (AFU_ORTHOLOGUE AFUA_3G10980)-RELATED"/>
    <property type="match status" value="1"/>
</dbReference>
<protein>
    <recommendedName>
        <fullName evidence="4">VanZ-like domain-containing protein</fullName>
    </recommendedName>
</protein>
<keyword evidence="3" id="KW-0732">Signal</keyword>
<sequence>MRIRLPFAGIFFLLLLLAGYAGLSSLQLGDIVNDKVLHFVTFFLLTTAFYWIVDTSRRRTLNMALAVCTGGLGVGSEVLQALLPDNGRVFDAMDIVANVVGSVAALGLCSWYHKRMLERKRHRKYAAVPGEEGHEGEEGLADTSVVDIELGEGVASHSTILHDGENSELVGTYAPGIPSATPAPAPSSTPAAASSSSTAARGTTLEEEVDNWDENAEDNWDEDDTGDIGGGSGPAKKRTD</sequence>
<keyword evidence="6" id="KW-1185">Reference proteome</keyword>
<dbReference type="NCBIfam" id="NF037970">
    <property type="entry name" value="vanZ_1"/>
    <property type="match status" value="1"/>
</dbReference>
<gene>
    <name evidence="5" type="ORF">Sste5346_003160</name>
</gene>
<feature type="region of interest" description="Disordered" evidence="1">
    <location>
        <begin position="171"/>
        <end position="240"/>
    </location>
</feature>
<name>A0ABR3ZGB2_9PEZI</name>
<accession>A0ABR3ZGB2</accession>
<comment type="caution">
    <text evidence="5">The sequence shown here is derived from an EMBL/GenBank/DDBJ whole genome shotgun (WGS) entry which is preliminary data.</text>
</comment>
<evidence type="ECO:0000256" key="3">
    <source>
        <dbReference type="SAM" id="SignalP"/>
    </source>
</evidence>
<reference evidence="5 6" key="1">
    <citation type="journal article" date="2024" name="IMA Fungus">
        <title>IMA Genome - F19 : A genome assembly and annotation guide to empower mycologists, including annotated draft genome sequences of Ceratocystis pirilliformis, Diaporthe australafricana, Fusarium ophioides, Paecilomyces lecythidis, and Sporothrix stenoceras.</title>
        <authorList>
            <person name="Aylward J."/>
            <person name="Wilson A.M."/>
            <person name="Visagie C.M."/>
            <person name="Spraker J."/>
            <person name="Barnes I."/>
            <person name="Buitendag C."/>
            <person name="Ceriani C."/>
            <person name="Del Mar Angel L."/>
            <person name="du Plessis D."/>
            <person name="Fuchs T."/>
            <person name="Gasser K."/>
            <person name="Kramer D."/>
            <person name="Li W."/>
            <person name="Munsamy K."/>
            <person name="Piso A."/>
            <person name="Price J.L."/>
            <person name="Sonnekus B."/>
            <person name="Thomas C."/>
            <person name="van der Nest A."/>
            <person name="van Dijk A."/>
            <person name="van Heerden A."/>
            <person name="van Vuuren N."/>
            <person name="Yilmaz N."/>
            <person name="Duong T.A."/>
            <person name="van der Merwe N.A."/>
            <person name="Wingfield M.J."/>
            <person name="Wingfield B.D."/>
        </authorList>
    </citation>
    <scope>NUCLEOTIDE SEQUENCE [LARGE SCALE GENOMIC DNA]</scope>
    <source>
        <strain evidence="5 6">CMW 5346</strain>
    </source>
</reference>
<dbReference type="Proteomes" id="UP001583186">
    <property type="component" value="Unassembled WGS sequence"/>
</dbReference>
<evidence type="ECO:0000313" key="6">
    <source>
        <dbReference type="Proteomes" id="UP001583186"/>
    </source>
</evidence>
<dbReference type="EMBL" id="JAWCUI010000013">
    <property type="protein sequence ID" value="KAL1899237.1"/>
    <property type="molecule type" value="Genomic_DNA"/>
</dbReference>
<evidence type="ECO:0000256" key="1">
    <source>
        <dbReference type="SAM" id="MobiDB-lite"/>
    </source>
</evidence>
<keyword evidence="2" id="KW-0472">Membrane</keyword>
<feature type="compositionally biased region" description="Low complexity" evidence="1">
    <location>
        <begin position="188"/>
        <end position="200"/>
    </location>
</feature>
<feature type="chain" id="PRO_5045522111" description="VanZ-like domain-containing protein" evidence="3">
    <location>
        <begin position="22"/>
        <end position="240"/>
    </location>
</feature>
<feature type="transmembrane region" description="Helical" evidence="2">
    <location>
        <begin position="60"/>
        <end position="83"/>
    </location>
</feature>
<organism evidence="5 6">
    <name type="scientific">Sporothrix stenoceras</name>
    <dbReference type="NCBI Taxonomy" id="5173"/>
    <lineage>
        <taxon>Eukaryota</taxon>
        <taxon>Fungi</taxon>
        <taxon>Dikarya</taxon>
        <taxon>Ascomycota</taxon>
        <taxon>Pezizomycotina</taxon>
        <taxon>Sordariomycetes</taxon>
        <taxon>Sordariomycetidae</taxon>
        <taxon>Ophiostomatales</taxon>
        <taxon>Ophiostomataceae</taxon>
        <taxon>Sporothrix</taxon>
    </lineage>
</organism>
<feature type="transmembrane region" description="Helical" evidence="2">
    <location>
        <begin position="36"/>
        <end position="53"/>
    </location>
</feature>
<proteinExistence type="predicted"/>
<keyword evidence="2" id="KW-0812">Transmembrane</keyword>
<evidence type="ECO:0000256" key="2">
    <source>
        <dbReference type="SAM" id="Phobius"/>
    </source>
</evidence>
<evidence type="ECO:0000313" key="5">
    <source>
        <dbReference type="EMBL" id="KAL1899237.1"/>
    </source>
</evidence>
<feature type="compositionally biased region" description="Acidic residues" evidence="1">
    <location>
        <begin position="205"/>
        <end position="226"/>
    </location>
</feature>
<feature type="signal peptide" evidence="3">
    <location>
        <begin position="1"/>
        <end position="21"/>
    </location>
</feature>